<dbReference type="PANTHER" id="PTHR47958">
    <property type="entry name" value="ATP-DEPENDENT RNA HELICASE DBP3"/>
    <property type="match status" value="1"/>
</dbReference>
<dbReference type="SUPFAM" id="SSF52540">
    <property type="entry name" value="P-loop containing nucleoside triphosphate hydrolases"/>
    <property type="match status" value="1"/>
</dbReference>
<dbReference type="PROSITE" id="PS51192">
    <property type="entry name" value="HELICASE_ATP_BIND_1"/>
    <property type="match status" value="1"/>
</dbReference>
<feature type="region of interest" description="Disordered" evidence="7">
    <location>
        <begin position="98"/>
        <end position="132"/>
    </location>
</feature>
<dbReference type="GO" id="GO:0016787">
    <property type="term" value="F:hydrolase activity"/>
    <property type="evidence" value="ECO:0007669"/>
    <property type="project" value="UniProtKB-KW"/>
</dbReference>
<feature type="domain" description="DEAD-box RNA helicase Q" evidence="10">
    <location>
        <begin position="185"/>
        <end position="213"/>
    </location>
</feature>
<dbReference type="InterPro" id="IPR027417">
    <property type="entry name" value="P-loop_NTPase"/>
</dbReference>
<dbReference type="Gene3D" id="2.20.70.10">
    <property type="match status" value="1"/>
</dbReference>
<gene>
    <name evidence="11" type="ORF">ZIOFF_018490</name>
</gene>
<evidence type="ECO:0000256" key="1">
    <source>
        <dbReference type="ARBA" id="ARBA00022741"/>
    </source>
</evidence>
<dbReference type="Pfam" id="PF00270">
    <property type="entry name" value="DEAD"/>
    <property type="match status" value="1"/>
</dbReference>
<evidence type="ECO:0000256" key="3">
    <source>
        <dbReference type="ARBA" id="ARBA00022806"/>
    </source>
</evidence>
<feature type="short sequence motif" description="Q motif" evidence="6">
    <location>
        <begin position="185"/>
        <end position="213"/>
    </location>
</feature>
<dbReference type="SMART" id="SM00456">
    <property type="entry name" value="WW"/>
    <property type="match status" value="1"/>
</dbReference>
<dbReference type="InterPro" id="IPR014014">
    <property type="entry name" value="RNA_helicase_DEAD_Q_motif"/>
</dbReference>
<dbReference type="Pfam" id="PF00397">
    <property type="entry name" value="WW"/>
    <property type="match status" value="1"/>
</dbReference>
<evidence type="ECO:0000256" key="6">
    <source>
        <dbReference type="PROSITE-ProRule" id="PRU00552"/>
    </source>
</evidence>
<accession>A0A8J5H8A0</accession>
<feature type="domain" description="WW" evidence="8">
    <location>
        <begin position="50"/>
        <end position="84"/>
    </location>
</feature>
<evidence type="ECO:0000259" key="10">
    <source>
        <dbReference type="PROSITE" id="PS51195"/>
    </source>
</evidence>
<evidence type="ECO:0000256" key="7">
    <source>
        <dbReference type="SAM" id="MobiDB-lite"/>
    </source>
</evidence>
<keyword evidence="1" id="KW-0547">Nucleotide-binding</keyword>
<protein>
    <submittedName>
        <fullName evidence="11">Uncharacterized protein</fullName>
    </submittedName>
</protein>
<feature type="compositionally biased region" description="Polar residues" evidence="7">
    <location>
        <begin position="118"/>
        <end position="132"/>
    </location>
</feature>
<feature type="domain" description="Helicase ATP-binding" evidence="9">
    <location>
        <begin position="216"/>
        <end position="304"/>
    </location>
</feature>
<comment type="caution">
    <text evidence="11">The sequence shown here is derived from an EMBL/GenBank/DDBJ whole genome shotgun (WGS) entry which is preliminary data.</text>
</comment>
<evidence type="ECO:0000259" key="8">
    <source>
        <dbReference type="PROSITE" id="PS50020"/>
    </source>
</evidence>
<feature type="compositionally biased region" description="Polar residues" evidence="7">
    <location>
        <begin position="100"/>
        <end position="109"/>
    </location>
</feature>
<evidence type="ECO:0000313" key="12">
    <source>
        <dbReference type="Proteomes" id="UP000734854"/>
    </source>
</evidence>
<evidence type="ECO:0000259" key="9">
    <source>
        <dbReference type="PROSITE" id="PS51192"/>
    </source>
</evidence>
<keyword evidence="2" id="KW-0378">Hydrolase</keyword>
<keyword evidence="4" id="KW-0067">ATP-binding</keyword>
<evidence type="ECO:0000313" key="11">
    <source>
        <dbReference type="EMBL" id="KAG6521374.1"/>
    </source>
</evidence>
<dbReference type="Gene3D" id="3.40.50.300">
    <property type="entry name" value="P-loop containing nucleotide triphosphate hydrolases"/>
    <property type="match status" value="1"/>
</dbReference>
<proteinExistence type="predicted"/>
<dbReference type="InterPro" id="IPR036020">
    <property type="entry name" value="WW_dom_sf"/>
</dbReference>
<dbReference type="EMBL" id="JACMSC010000005">
    <property type="protein sequence ID" value="KAG6521374.1"/>
    <property type="molecule type" value="Genomic_DNA"/>
</dbReference>
<keyword evidence="5" id="KW-0694">RNA-binding</keyword>
<keyword evidence="12" id="KW-1185">Reference proteome</keyword>
<name>A0A8J5H8A0_ZINOF</name>
<feature type="region of interest" description="Disordered" evidence="7">
    <location>
        <begin position="146"/>
        <end position="168"/>
    </location>
</feature>
<dbReference type="PROSITE" id="PS50020">
    <property type="entry name" value="WW_DOMAIN_2"/>
    <property type="match status" value="1"/>
</dbReference>
<reference evidence="11 12" key="1">
    <citation type="submission" date="2020-08" db="EMBL/GenBank/DDBJ databases">
        <title>Plant Genome Project.</title>
        <authorList>
            <person name="Zhang R.-G."/>
        </authorList>
    </citation>
    <scope>NUCLEOTIDE SEQUENCE [LARGE SCALE GENOMIC DNA]</scope>
    <source>
        <tissue evidence="11">Rhizome</tissue>
    </source>
</reference>
<dbReference type="Proteomes" id="UP000734854">
    <property type="component" value="Unassembled WGS sequence"/>
</dbReference>
<dbReference type="SUPFAM" id="SSF51045">
    <property type="entry name" value="WW domain"/>
    <property type="match status" value="1"/>
</dbReference>
<evidence type="ECO:0000256" key="4">
    <source>
        <dbReference type="ARBA" id="ARBA00022840"/>
    </source>
</evidence>
<evidence type="ECO:0000256" key="2">
    <source>
        <dbReference type="ARBA" id="ARBA00022801"/>
    </source>
</evidence>
<organism evidence="11 12">
    <name type="scientific">Zingiber officinale</name>
    <name type="common">Ginger</name>
    <name type="synonym">Amomum zingiber</name>
    <dbReference type="NCBI Taxonomy" id="94328"/>
    <lineage>
        <taxon>Eukaryota</taxon>
        <taxon>Viridiplantae</taxon>
        <taxon>Streptophyta</taxon>
        <taxon>Embryophyta</taxon>
        <taxon>Tracheophyta</taxon>
        <taxon>Spermatophyta</taxon>
        <taxon>Magnoliopsida</taxon>
        <taxon>Liliopsida</taxon>
        <taxon>Zingiberales</taxon>
        <taxon>Zingiberaceae</taxon>
        <taxon>Zingiber</taxon>
    </lineage>
</organism>
<dbReference type="InterPro" id="IPR001202">
    <property type="entry name" value="WW_dom"/>
</dbReference>
<dbReference type="PROSITE" id="PS01159">
    <property type="entry name" value="WW_DOMAIN_1"/>
    <property type="match status" value="1"/>
</dbReference>
<dbReference type="AlphaFoldDB" id="A0A8J5H8A0"/>
<sequence length="304" mass="33567">MYIPNHEEHEEDLHVPVELIMKTEVKQVQHAVQALTSRNACAIADHFLDPTLPSPWRALIDDSTDYLYYWNSDTKVTQYERPVSKDPPLTLVASQLRPGVSSSMQQPKQQAPLDVPEENTNQNPCSRSIGNPSIIDSTEFVQEPSIVKHHKQSSVKSGPAASTAEAYRSQHEITVTGDVAPDPFMTFQSTSFPPDILKEIHHASFSAPTPIQAQSWSIVLRGCDIVAIAKTGSGKTVGFLMPGFVVLKRNHNNSKMGPTVLILSPTRELATQIQDEAVKFGKSSRISCVLHLIRLPENSPSWTG</sequence>
<dbReference type="CDD" id="cd00201">
    <property type="entry name" value="WW"/>
    <property type="match status" value="1"/>
</dbReference>
<dbReference type="InterPro" id="IPR011545">
    <property type="entry name" value="DEAD/DEAH_box_helicase_dom"/>
</dbReference>
<evidence type="ECO:0000256" key="5">
    <source>
        <dbReference type="ARBA" id="ARBA00022884"/>
    </source>
</evidence>
<dbReference type="GO" id="GO:0003723">
    <property type="term" value="F:RNA binding"/>
    <property type="evidence" value="ECO:0007669"/>
    <property type="project" value="UniProtKB-KW"/>
</dbReference>
<dbReference type="InterPro" id="IPR014001">
    <property type="entry name" value="Helicase_ATP-bd"/>
</dbReference>
<dbReference type="PROSITE" id="PS51195">
    <property type="entry name" value="Q_MOTIF"/>
    <property type="match status" value="1"/>
</dbReference>
<dbReference type="GO" id="GO:0003724">
    <property type="term" value="F:RNA helicase activity"/>
    <property type="evidence" value="ECO:0007669"/>
    <property type="project" value="InterPro"/>
</dbReference>
<dbReference type="GO" id="GO:0005524">
    <property type="term" value="F:ATP binding"/>
    <property type="evidence" value="ECO:0007669"/>
    <property type="project" value="UniProtKB-KW"/>
</dbReference>
<keyword evidence="3" id="KW-0347">Helicase</keyword>